<dbReference type="Proteomes" id="UP000295164">
    <property type="component" value="Unassembled WGS sequence"/>
</dbReference>
<proteinExistence type="predicted"/>
<gene>
    <name evidence="3" type="ORF">E0486_02270</name>
</gene>
<protein>
    <submittedName>
        <fullName evidence="3">YceI family protein</fullName>
    </submittedName>
</protein>
<evidence type="ECO:0000313" key="3">
    <source>
        <dbReference type="EMBL" id="TCZ74472.1"/>
    </source>
</evidence>
<evidence type="ECO:0000256" key="1">
    <source>
        <dbReference type="SAM" id="SignalP"/>
    </source>
</evidence>
<dbReference type="PANTHER" id="PTHR34406:SF1">
    <property type="entry name" value="PROTEIN YCEI"/>
    <property type="match status" value="1"/>
</dbReference>
<evidence type="ECO:0000313" key="4">
    <source>
        <dbReference type="Proteomes" id="UP000295164"/>
    </source>
</evidence>
<accession>A0A4V2WN86</accession>
<keyword evidence="1" id="KW-0732">Signal</keyword>
<evidence type="ECO:0000259" key="2">
    <source>
        <dbReference type="Pfam" id="PF04264"/>
    </source>
</evidence>
<name>A0A4V2WN86_9BACT</name>
<dbReference type="OrthoDB" id="116832at2"/>
<reference evidence="3 4" key="1">
    <citation type="submission" date="2019-03" db="EMBL/GenBank/DDBJ databases">
        <authorList>
            <person name="Kim M.K.M."/>
        </authorList>
    </citation>
    <scope>NUCLEOTIDE SEQUENCE [LARGE SCALE GENOMIC DNA]</scope>
    <source>
        <strain evidence="3 4">17J68-15</strain>
    </source>
</reference>
<dbReference type="InterPro" id="IPR036761">
    <property type="entry name" value="TTHA0802/YceI-like_sf"/>
</dbReference>
<dbReference type="Gene3D" id="2.40.128.110">
    <property type="entry name" value="Lipid/polyisoprenoid-binding, YceI-like"/>
    <property type="match status" value="1"/>
</dbReference>
<feature type="chain" id="PRO_5020421030" evidence="1">
    <location>
        <begin position="26"/>
        <end position="186"/>
    </location>
</feature>
<feature type="domain" description="Lipid/polyisoprenoid-binding YceI-like" evidence="2">
    <location>
        <begin position="34"/>
        <end position="182"/>
    </location>
</feature>
<dbReference type="PANTHER" id="PTHR34406">
    <property type="entry name" value="PROTEIN YCEI"/>
    <property type="match status" value="1"/>
</dbReference>
<comment type="caution">
    <text evidence="3">The sequence shown here is derived from an EMBL/GenBank/DDBJ whole genome shotgun (WGS) entry which is preliminary data.</text>
</comment>
<dbReference type="SUPFAM" id="SSF101874">
    <property type="entry name" value="YceI-like"/>
    <property type="match status" value="1"/>
</dbReference>
<dbReference type="InterPro" id="IPR007372">
    <property type="entry name" value="Lipid/polyisoprenoid-bd_YceI"/>
</dbReference>
<organism evidence="3 4">
    <name type="scientific">Flaviaesturariibacter aridisoli</name>
    <dbReference type="NCBI Taxonomy" id="2545761"/>
    <lineage>
        <taxon>Bacteria</taxon>
        <taxon>Pseudomonadati</taxon>
        <taxon>Bacteroidota</taxon>
        <taxon>Chitinophagia</taxon>
        <taxon>Chitinophagales</taxon>
        <taxon>Chitinophagaceae</taxon>
        <taxon>Flaviaestuariibacter</taxon>
    </lineage>
</organism>
<dbReference type="AlphaFoldDB" id="A0A4V2WN86"/>
<sequence length="186" mass="20599">MVNKLPGRIRILLALLLLAALPAGAQTRSQFSTSTVTFFSSAPLEDIEATNKSSKAVVDWEKRSFLVSIPIKGFEFRSGLMQSHFNENYLESDRYPDCTYRGIFAGPVDLTKDGDYPITTSGELTLHGVTQKRVIPAVLKVRNGQVTVSSKFPIKVAEHKIAIPKMVFKKIAETVDVTINAQLVRM</sequence>
<dbReference type="Pfam" id="PF04264">
    <property type="entry name" value="YceI"/>
    <property type="match status" value="1"/>
</dbReference>
<feature type="signal peptide" evidence="1">
    <location>
        <begin position="1"/>
        <end position="25"/>
    </location>
</feature>
<dbReference type="RefSeq" id="WP_131850518.1">
    <property type="nucleotide sequence ID" value="NZ_SKFH01000002.1"/>
</dbReference>
<dbReference type="EMBL" id="SKFH01000002">
    <property type="protein sequence ID" value="TCZ74472.1"/>
    <property type="molecule type" value="Genomic_DNA"/>
</dbReference>
<keyword evidence="4" id="KW-1185">Reference proteome</keyword>